<dbReference type="STRING" id="947166.A0A1D1URL2"/>
<comment type="caution">
    <text evidence="1">The sequence shown here is derived from an EMBL/GenBank/DDBJ whole genome shotgun (WGS) entry which is preliminary data.</text>
</comment>
<organism evidence="1 2">
    <name type="scientific">Ramazzottius varieornatus</name>
    <name type="common">Water bear</name>
    <name type="synonym">Tardigrade</name>
    <dbReference type="NCBI Taxonomy" id="947166"/>
    <lineage>
        <taxon>Eukaryota</taxon>
        <taxon>Metazoa</taxon>
        <taxon>Ecdysozoa</taxon>
        <taxon>Tardigrada</taxon>
        <taxon>Eutardigrada</taxon>
        <taxon>Parachela</taxon>
        <taxon>Hypsibioidea</taxon>
        <taxon>Ramazzottiidae</taxon>
        <taxon>Ramazzottius</taxon>
    </lineage>
</organism>
<protein>
    <submittedName>
        <fullName evidence="1">Uncharacterized protein</fullName>
    </submittedName>
</protein>
<dbReference type="Proteomes" id="UP000186922">
    <property type="component" value="Unassembled WGS sequence"/>
</dbReference>
<reference evidence="1 2" key="1">
    <citation type="journal article" date="2016" name="Nat. Commun.">
        <title>Extremotolerant tardigrade genome and improved radiotolerance of human cultured cells by tardigrade-unique protein.</title>
        <authorList>
            <person name="Hashimoto T."/>
            <person name="Horikawa D.D."/>
            <person name="Saito Y."/>
            <person name="Kuwahara H."/>
            <person name="Kozuka-Hata H."/>
            <person name="Shin-I T."/>
            <person name="Minakuchi Y."/>
            <person name="Ohishi K."/>
            <person name="Motoyama A."/>
            <person name="Aizu T."/>
            <person name="Enomoto A."/>
            <person name="Kondo K."/>
            <person name="Tanaka S."/>
            <person name="Hara Y."/>
            <person name="Koshikawa S."/>
            <person name="Sagara H."/>
            <person name="Miura T."/>
            <person name="Yokobori S."/>
            <person name="Miyagawa K."/>
            <person name="Suzuki Y."/>
            <person name="Kubo T."/>
            <person name="Oyama M."/>
            <person name="Kohara Y."/>
            <person name="Fujiyama A."/>
            <person name="Arakawa K."/>
            <person name="Katayama T."/>
            <person name="Toyoda A."/>
            <person name="Kunieda T."/>
        </authorList>
    </citation>
    <scope>NUCLEOTIDE SEQUENCE [LARGE SCALE GENOMIC DNA]</scope>
    <source>
        <strain evidence="1 2">YOKOZUNA-1</strain>
    </source>
</reference>
<sequence>MGNGASGQHSRCVYVDIHGKIEKIIFTPHSSSKDIQETIAMAAGASSWTGVILKDKYGGLVTISPSMASNSTDTPFKVQVIETKIVKDPFTGSLSSSVFCRPRQGTRTLREVRRKKHLRHVSCWRRLPHISDNS</sequence>
<evidence type="ECO:0000313" key="2">
    <source>
        <dbReference type="Proteomes" id="UP000186922"/>
    </source>
</evidence>
<name>A0A1D1URL2_RAMVA</name>
<accession>A0A1D1URL2</accession>
<proteinExistence type="predicted"/>
<dbReference type="EMBL" id="BDGG01000001">
    <property type="protein sequence ID" value="GAU89003.1"/>
    <property type="molecule type" value="Genomic_DNA"/>
</dbReference>
<evidence type="ECO:0000313" key="1">
    <source>
        <dbReference type="EMBL" id="GAU89003.1"/>
    </source>
</evidence>
<keyword evidence="2" id="KW-1185">Reference proteome</keyword>
<dbReference type="OrthoDB" id="6111540at2759"/>
<gene>
    <name evidence="1" type="primary">RvY_01602-1</name>
    <name evidence="1" type="synonym">RvY_01602.1</name>
    <name evidence="1" type="ORF">RvY_01602</name>
</gene>
<dbReference type="AlphaFoldDB" id="A0A1D1URL2"/>